<dbReference type="AlphaFoldDB" id="A0A3E3EFF8"/>
<dbReference type="Proteomes" id="UP000261032">
    <property type="component" value="Unassembled WGS sequence"/>
</dbReference>
<comment type="caution">
    <text evidence="2">The sequence shown here is derived from an EMBL/GenBank/DDBJ whole genome shotgun (WGS) entry which is preliminary data.</text>
</comment>
<reference evidence="1" key="2">
    <citation type="submission" date="2023-01" db="EMBL/GenBank/DDBJ databases">
        <title>Human gut microbiome strain richness.</title>
        <authorList>
            <person name="Chen-Liaw A."/>
        </authorList>
    </citation>
    <scope>NUCLEOTIDE SEQUENCE</scope>
    <source>
        <strain evidence="1">1001217st2_G6_1001217B_191108</strain>
    </source>
</reference>
<dbReference type="RefSeq" id="WP_117580880.1">
    <property type="nucleotide sequence ID" value="NZ_CAXMZD010000002.1"/>
</dbReference>
<evidence type="ECO:0000313" key="2">
    <source>
        <dbReference type="EMBL" id="RGD86576.1"/>
    </source>
</evidence>
<reference evidence="2 3" key="1">
    <citation type="submission" date="2018-08" db="EMBL/GenBank/DDBJ databases">
        <title>A genome reference for cultivated species of the human gut microbiota.</title>
        <authorList>
            <person name="Zou Y."/>
            <person name="Xue W."/>
            <person name="Luo G."/>
        </authorList>
    </citation>
    <scope>NUCLEOTIDE SEQUENCE [LARGE SCALE GENOMIC DNA]</scope>
    <source>
        <strain evidence="2 3">OM06-4</strain>
    </source>
</reference>
<evidence type="ECO:0008006" key="4">
    <source>
        <dbReference type="Google" id="ProtNLM"/>
    </source>
</evidence>
<dbReference type="InterPro" id="IPR009319">
    <property type="entry name" value="Phage_A118_VSP1"/>
</dbReference>
<organism evidence="2 3">
    <name type="scientific">Thomasclavelia ramosa</name>
    <dbReference type="NCBI Taxonomy" id="1547"/>
    <lineage>
        <taxon>Bacteria</taxon>
        <taxon>Bacillati</taxon>
        <taxon>Bacillota</taxon>
        <taxon>Erysipelotrichia</taxon>
        <taxon>Erysipelotrichales</taxon>
        <taxon>Coprobacillaceae</taxon>
        <taxon>Thomasclavelia</taxon>
    </lineage>
</organism>
<name>A0A3E3EFF8_9FIRM</name>
<proteinExistence type="predicted"/>
<dbReference type="EMBL" id="QUSL01000005">
    <property type="protein sequence ID" value="RGD86576.1"/>
    <property type="molecule type" value="Genomic_DNA"/>
</dbReference>
<dbReference type="EMBL" id="JAQLKE010000005">
    <property type="protein sequence ID" value="MDB7083037.1"/>
    <property type="molecule type" value="Genomic_DNA"/>
</dbReference>
<evidence type="ECO:0000313" key="1">
    <source>
        <dbReference type="EMBL" id="MDB7083037.1"/>
    </source>
</evidence>
<gene>
    <name evidence="2" type="ORF">DXB93_05280</name>
    <name evidence="1" type="ORF">PM738_04415</name>
</gene>
<dbReference type="GO" id="GO:0005198">
    <property type="term" value="F:structural molecule activity"/>
    <property type="evidence" value="ECO:0007669"/>
    <property type="project" value="InterPro"/>
</dbReference>
<dbReference type="Pfam" id="PF06152">
    <property type="entry name" value="Phage_min_cap2"/>
    <property type="match status" value="1"/>
</dbReference>
<dbReference type="Proteomes" id="UP001211987">
    <property type="component" value="Unassembled WGS sequence"/>
</dbReference>
<accession>A0A3E3EFF8</accession>
<evidence type="ECO:0000313" key="3">
    <source>
        <dbReference type="Proteomes" id="UP000261032"/>
    </source>
</evidence>
<sequence>MLSDKQMLYLANQFVNDYIEAEGQLFDLIANDLKGYNDDDINDDWYMGKVLKMGALISIANSVIKSMPSSSYNNAIKNSFFANLRKKYQDTVNIPKVDKTILRNVKTNALEAFRQGYLDVLNQAYSSVISGTSTYDIEIKKAITQLVDKGFTGATYVRKDGSIVNMSLEAVARRDILTTMHQNANDHSLNACKQLGTNYVEVSSHPNARPDHALWQGKLYMLEGSTSKYQNFYEATKYGSVDGLGGVNCKHRFYPYVLGDKRAFDTYDLKENEKLYKLEQQQRANERAIRKWKQKANAVDTLGQDNTFYKNKVREWQKRNSDFVKEHGLTRDYTREFII</sequence>
<protein>
    <recommendedName>
        <fullName evidence="4">Minor capsid protein</fullName>
    </recommendedName>
</protein>